<evidence type="ECO:0000313" key="3">
    <source>
        <dbReference type="Proteomes" id="UP000478052"/>
    </source>
</evidence>
<reference evidence="2 3" key="1">
    <citation type="submission" date="2019-08" db="EMBL/GenBank/DDBJ databases">
        <title>Whole genome of Aphis craccivora.</title>
        <authorList>
            <person name="Voronova N.V."/>
            <person name="Shulinski R.S."/>
            <person name="Bandarenka Y.V."/>
            <person name="Zhorov D.G."/>
            <person name="Warner D."/>
        </authorList>
    </citation>
    <scope>NUCLEOTIDE SEQUENCE [LARGE SCALE GENOMIC DNA]</scope>
    <source>
        <strain evidence="2">180601</strain>
        <tissue evidence="2">Whole Body</tissue>
    </source>
</reference>
<dbReference type="Proteomes" id="UP000478052">
    <property type="component" value="Unassembled WGS sequence"/>
</dbReference>
<protein>
    <submittedName>
        <fullName evidence="2">Sodium/hydrogen exchanger</fullName>
    </submittedName>
</protein>
<keyword evidence="1" id="KW-1133">Transmembrane helix</keyword>
<evidence type="ECO:0000256" key="1">
    <source>
        <dbReference type="SAM" id="Phobius"/>
    </source>
</evidence>
<evidence type="ECO:0000313" key="2">
    <source>
        <dbReference type="EMBL" id="KAF0760062.1"/>
    </source>
</evidence>
<dbReference type="EMBL" id="VUJU01002798">
    <property type="protein sequence ID" value="KAF0760062.1"/>
    <property type="molecule type" value="Genomic_DNA"/>
</dbReference>
<keyword evidence="1" id="KW-0812">Transmembrane</keyword>
<name>A0A6G0YQR0_APHCR</name>
<sequence length="341" mass="38428">MQSLSTPGFLIPADCRNPRQSKLKHLKRYTVNGLFALVACVLMYRDWATSESSAAEIAFRILPQYVQILITLLVDRTLSGWSYWAVTSVCLFSSNWLRLLHRDSGAINWEDMLQIFLCFIPLLSEIHFCRMCAEFKKSHHNLNIMVADGCNSTAKLSAVRAQRKALIDRTGKMISSVAYGAQILMVIGTTAAAAVFEVHRALLSTERSRPAADLLDVLQRFLRLFALCKVSGDVGKVVSKRNRDNLTGHKPEHGHTSRRRSNALLARLIWTALLALINNEMYISFFLWEIENPPAEMRLACGTLVLGPRLFVSVFSWCVGFILILLQFRWPRTINGRAGDG</sequence>
<feature type="transmembrane region" description="Helical" evidence="1">
    <location>
        <begin position="268"/>
        <end position="290"/>
    </location>
</feature>
<dbReference type="AlphaFoldDB" id="A0A6G0YQR0"/>
<keyword evidence="1" id="KW-0472">Membrane</keyword>
<gene>
    <name evidence="2" type="ORF">FWK35_00018276</name>
</gene>
<proteinExistence type="predicted"/>
<comment type="caution">
    <text evidence="2">The sequence shown here is derived from an EMBL/GenBank/DDBJ whole genome shotgun (WGS) entry which is preliminary data.</text>
</comment>
<organism evidence="2 3">
    <name type="scientific">Aphis craccivora</name>
    <name type="common">Cowpea aphid</name>
    <dbReference type="NCBI Taxonomy" id="307492"/>
    <lineage>
        <taxon>Eukaryota</taxon>
        <taxon>Metazoa</taxon>
        <taxon>Ecdysozoa</taxon>
        <taxon>Arthropoda</taxon>
        <taxon>Hexapoda</taxon>
        <taxon>Insecta</taxon>
        <taxon>Pterygota</taxon>
        <taxon>Neoptera</taxon>
        <taxon>Paraneoptera</taxon>
        <taxon>Hemiptera</taxon>
        <taxon>Sternorrhyncha</taxon>
        <taxon>Aphidomorpha</taxon>
        <taxon>Aphidoidea</taxon>
        <taxon>Aphididae</taxon>
        <taxon>Aphidini</taxon>
        <taxon>Aphis</taxon>
        <taxon>Aphis</taxon>
    </lineage>
</organism>
<dbReference type="OrthoDB" id="6619139at2759"/>
<accession>A0A6G0YQR0</accession>
<feature type="transmembrane region" description="Helical" evidence="1">
    <location>
        <begin position="310"/>
        <end position="328"/>
    </location>
</feature>
<keyword evidence="3" id="KW-1185">Reference proteome</keyword>